<feature type="domain" description="Transglutaminase-like" evidence="2">
    <location>
        <begin position="524"/>
        <end position="599"/>
    </location>
</feature>
<feature type="transmembrane region" description="Helical" evidence="1">
    <location>
        <begin position="165"/>
        <end position="183"/>
    </location>
</feature>
<dbReference type="InterPro" id="IPR052901">
    <property type="entry name" value="Bact_TGase-like"/>
</dbReference>
<dbReference type="RefSeq" id="WP_124999678.1">
    <property type="nucleotide sequence ID" value="NZ_BHYK01000006.1"/>
</dbReference>
<proteinExistence type="predicted"/>
<reference evidence="3 4" key="1">
    <citation type="submission" date="2018-11" db="EMBL/GenBank/DDBJ databases">
        <title>Genome sequencing and assembly of Clostridium tagluense strain A121.</title>
        <authorList>
            <person name="Murakami T."/>
            <person name="Segawa T."/>
            <person name="Shcherbakova V.A."/>
            <person name="Mori H."/>
            <person name="Yoshimura Y."/>
        </authorList>
    </citation>
    <scope>NUCLEOTIDE SEQUENCE [LARGE SCALE GENOMIC DNA]</scope>
    <source>
        <strain evidence="3 4">A121</strain>
    </source>
</reference>
<accession>A0A401UJZ4</accession>
<organism evidence="3 4">
    <name type="scientific">Clostridium tagluense</name>
    <dbReference type="NCBI Taxonomy" id="360422"/>
    <lineage>
        <taxon>Bacteria</taxon>
        <taxon>Bacillati</taxon>
        <taxon>Bacillota</taxon>
        <taxon>Clostridia</taxon>
        <taxon>Eubacteriales</taxon>
        <taxon>Clostridiaceae</taxon>
        <taxon>Clostridium</taxon>
    </lineage>
</organism>
<keyword evidence="1" id="KW-0472">Membrane</keyword>
<sequence>MKWIKEKLIYIVLIYVNLNFILRLLEKGIYIENFNYGFTSLLLLMGFFIYWFYDYLLKKGRYKVLFTLFIFIIGGAYYFKKVKFVNGIINQYIFKNIINLNDLIYEQATTYFYQYKIIFILIIPLTTALILWVTFRFMKKFILTVTLAAVIALWFSASYTTVKDYLFIYIFISLFSFIIMDYIKRIQKYKDEGVKVSLKFVPILIYALIISLVISKVSIMLPQEYKGHEFTYLGNYFENKFAPAESQTSTANKDRYKLSSSGYSNNDKRLGGPISLNYQDVFKVKSDKPYYLKGNALDFYDGNKWTKSNESYYKKIDSKNMEFLNYGKKSMDMKNSLIIYPDKKFKTNTIFVPNYAFNVGVAEKILFYDKSPTVLSEGTVTKPYNVDFYKYSDIIDTIEDVRDYRNKVSQIKNNIETNEMPMHYLLQPKPKNANILSDKNTLIEEKFSFRNSEDFEVARNYGEYLQVPKNISQRTYDLVKDITKDSNTSIEKVLEIKKYLTKNYVYDLQVSVVPENSEFIDYFLFVEKKGYCTYFNTAMTVMSRIAGVPARYVEGFKTPDKKDATGLYNVSNSDAHAWSEVLLGTLEYSNMWTIVDASPTASEDMKRKLKELEKEQKNIYNSGGNGVNTIHKPQNIIDDTGLGEGASESKVGVLSDSQIKAMNILTSIILFMLMRIIKVLKRRSKLLKSKKIAPLYNYYIYRLEEVGIVKPEYQGDLEFVSGIRNLGLKEKMKILVNGAYEENYSKHSEATLNNVEYYEFLEIYLKKYEGRFQYLLNKYLGMFK</sequence>
<name>A0A401UJZ4_9CLOT</name>
<dbReference type="InterPro" id="IPR038765">
    <property type="entry name" value="Papain-like_cys_pep_sf"/>
</dbReference>
<dbReference type="Proteomes" id="UP000287872">
    <property type="component" value="Unassembled WGS sequence"/>
</dbReference>
<dbReference type="Pfam" id="PF01841">
    <property type="entry name" value="Transglut_core"/>
    <property type="match status" value="1"/>
</dbReference>
<feature type="transmembrane region" description="Helical" evidence="1">
    <location>
        <begin position="141"/>
        <end position="159"/>
    </location>
</feature>
<evidence type="ECO:0000313" key="3">
    <source>
        <dbReference type="EMBL" id="GCD09866.1"/>
    </source>
</evidence>
<dbReference type="Gene3D" id="3.10.620.30">
    <property type="match status" value="1"/>
</dbReference>
<dbReference type="SMART" id="SM00460">
    <property type="entry name" value="TGc"/>
    <property type="match status" value="1"/>
</dbReference>
<feature type="transmembrane region" description="Helical" evidence="1">
    <location>
        <begin position="203"/>
        <end position="221"/>
    </location>
</feature>
<feature type="transmembrane region" description="Helical" evidence="1">
    <location>
        <begin position="60"/>
        <end position="79"/>
    </location>
</feature>
<dbReference type="EMBL" id="BHYK01000006">
    <property type="protein sequence ID" value="GCD09866.1"/>
    <property type="molecule type" value="Genomic_DNA"/>
</dbReference>
<dbReference type="OrthoDB" id="9804872at2"/>
<evidence type="ECO:0000259" key="2">
    <source>
        <dbReference type="SMART" id="SM00460"/>
    </source>
</evidence>
<feature type="transmembrane region" description="Helical" evidence="1">
    <location>
        <begin position="113"/>
        <end position="134"/>
    </location>
</feature>
<protein>
    <recommendedName>
        <fullName evidence="2">Transglutaminase-like domain-containing protein</fullName>
    </recommendedName>
</protein>
<dbReference type="InterPro" id="IPR002931">
    <property type="entry name" value="Transglutaminase-like"/>
</dbReference>
<gene>
    <name evidence="3" type="ORF">Ctaglu_14890</name>
</gene>
<keyword evidence="1" id="KW-0812">Transmembrane</keyword>
<comment type="caution">
    <text evidence="3">The sequence shown here is derived from an EMBL/GenBank/DDBJ whole genome shotgun (WGS) entry which is preliminary data.</text>
</comment>
<dbReference type="PANTHER" id="PTHR42736:SF1">
    <property type="entry name" value="PROTEIN-GLUTAMINE GAMMA-GLUTAMYLTRANSFERASE"/>
    <property type="match status" value="1"/>
</dbReference>
<feature type="transmembrane region" description="Helical" evidence="1">
    <location>
        <begin position="7"/>
        <end position="24"/>
    </location>
</feature>
<dbReference type="PANTHER" id="PTHR42736">
    <property type="entry name" value="PROTEIN-GLUTAMINE GAMMA-GLUTAMYLTRANSFERASE"/>
    <property type="match status" value="1"/>
</dbReference>
<keyword evidence="1" id="KW-1133">Transmembrane helix</keyword>
<evidence type="ECO:0000256" key="1">
    <source>
        <dbReference type="SAM" id="Phobius"/>
    </source>
</evidence>
<keyword evidence="4" id="KW-1185">Reference proteome</keyword>
<dbReference type="SUPFAM" id="SSF54001">
    <property type="entry name" value="Cysteine proteinases"/>
    <property type="match status" value="1"/>
</dbReference>
<dbReference type="AlphaFoldDB" id="A0A401UJZ4"/>
<feature type="transmembrane region" description="Helical" evidence="1">
    <location>
        <begin position="36"/>
        <end position="53"/>
    </location>
</feature>
<evidence type="ECO:0000313" key="4">
    <source>
        <dbReference type="Proteomes" id="UP000287872"/>
    </source>
</evidence>